<keyword evidence="3 9" id="KW-0808">Transferase</keyword>
<keyword evidence="10" id="KW-1185">Reference proteome</keyword>
<dbReference type="SUPFAM" id="SSF55060">
    <property type="entry name" value="GHMP Kinase, C-terminal domain"/>
    <property type="match status" value="1"/>
</dbReference>
<dbReference type="Pfam" id="PF00288">
    <property type="entry name" value="GHMP_kinases_N"/>
    <property type="match status" value="1"/>
</dbReference>
<dbReference type="EC" id="2.7.4.2" evidence="2"/>
<comment type="pathway">
    <text evidence="1">Isoprenoid biosynthesis; isopentenyl diphosphate biosynthesis via mevalonate pathway; isopentenyl diphosphate from (R)-mevalonate: step 2/3.</text>
</comment>
<dbReference type="GO" id="GO:0005524">
    <property type="term" value="F:ATP binding"/>
    <property type="evidence" value="ECO:0007669"/>
    <property type="project" value="UniProtKB-KW"/>
</dbReference>
<evidence type="ECO:0000256" key="2">
    <source>
        <dbReference type="ARBA" id="ARBA00012958"/>
    </source>
</evidence>
<keyword evidence="4" id="KW-0547">Nucleotide-binding</keyword>
<feature type="domain" description="GHMP kinase C-terminal" evidence="8">
    <location>
        <begin position="271"/>
        <end position="338"/>
    </location>
</feature>
<dbReference type="SUPFAM" id="SSF54211">
    <property type="entry name" value="Ribosomal protein S5 domain 2-like"/>
    <property type="match status" value="1"/>
</dbReference>
<feature type="domain" description="GHMP kinase N-terminal" evidence="7">
    <location>
        <begin position="91"/>
        <end position="169"/>
    </location>
</feature>
<evidence type="ECO:0000259" key="8">
    <source>
        <dbReference type="Pfam" id="PF08544"/>
    </source>
</evidence>
<dbReference type="NCBIfam" id="TIGR01220">
    <property type="entry name" value="Pmev_kin_Gr_pos"/>
    <property type="match status" value="1"/>
</dbReference>
<keyword evidence="6" id="KW-0067">ATP-binding</keyword>
<dbReference type="GO" id="GO:0019287">
    <property type="term" value="P:isopentenyl diphosphate biosynthetic process, mevalonate pathway"/>
    <property type="evidence" value="ECO:0007669"/>
    <property type="project" value="UniProtKB-UniPathway"/>
</dbReference>
<reference evidence="9 10" key="1">
    <citation type="submission" date="2019-01" db="EMBL/GenBank/DDBJ databases">
        <title>Draft Genome Sequences of Helcococcus ovis Strains Isolated from the Uterus and Vagina of Dairy Cows with Metritis.</title>
        <authorList>
            <person name="Cunha F."/>
            <person name="Jeon S.J."/>
            <person name="Kutzer P."/>
            <person name="Galvao K.N."/>
        </authorList>
    </citation>
    <scope>NUCLEOTIDE SEQUENCE [LARGE SCALE GENOMIC DNA]</scope>
    <source>
        <strain evidence="9 10">KG-37</strain>
    </source>
</reference>
<dbReference type="Gene3D" id="3.30.70.890">
    <property type="entry name" value="GHMP kinase, C-terminal domain"/>
    <property type="match status" value="1"/>
</dbReference>
<evidence type="ECO:0000256" key="6">
    <source>
        <dbReference type="ARBA" id="ARBA00022840"/>
    </source>
</evidence>
<evidence type="ECO:0000256" key="4">
    <source>
        <dbReference type="ARBA" id="ARBA00022741"/>
    </source>
</evidence>
<evidence type="ECO:0000313" key="10">
    <source>
        <dbReference type="Proteomes" id="UP000297454"/>
    </source>
</evidence>
<dbReference type="GO" id="GO:0004631">
    <property type="term" value="F:phosphomevalonate kinase activity"/>
    <property type="evidence" value="ECO:0007669"/>
    <property type="project" value="UniProtKB-EC"/>
</dbReference>
<sequence length="356" mass="40553">MIEVKVPGKLYIAGEYAVVSPGHKAIVMSVDKFITIRLKKSNNSGSIKSYSNIKMIWSREGDEIIVEQKNDRFEYILSAMNITERFLLEKGYMLDFYDIEVMSDLESKDGLKYGLGSSASIVVAVIKALLDFYGENYTKLELFKLAVLSTLSLNISGSCGDLAAVVFNGLIKYTSFDRKAIFERLNNEKINNIVNSEWELLDIKKIKLNDKFKFIIGWTKSPASSYNLVKHSRKNLKKHMDFYNSFLLESEECVELFEKAYIDSDFNKIRESIEKNRKLLNLYAENFNIEIEKNNLSSLIEISKSLGLASKSSGAGGGDCGLAICEYNFDINKLKFEWQMKDIDLLDLNVYEGLDE</sequence>
<dbReference type="InterPro" id="IPR005917">
    <property type="entry name" value="Pmev_kinase_bact"/>
</dbReference>
<dbReference type="InterPro" id="IPR036554">
    <property type="entry name" value="GHMP_kinase_C_sf"/>
</dbReference>
<name>A0A4R9C5H6_9FIRM</name>
<dbReference type="GeneID" id="97031351"/>
<dbReference type="InterPro" id="IPR013750">
    <property type="entry name" value="GHMP_kinase_C_dom"/>
</dbReference>
<dbReference type="Pfam" id="PF08544">
    <property type="entry name" value="GHMP_kinases_C"/>
    <property type="match status" value="1"/>
</dbReference>
<evidence type="ECO:0000259" key="7">
    <source>
        <dbReference type="Pfam" id="PF00288"/>
    </source>
</evidence>
<dbReference type="PANTHER" id="PTHR31814:SF2">
    <property type="entry name" value="PHOSPHOMEVALONATE KINASE"/>
    <property type="match status" value="1"/>
</dbReference>
<dbReference type="Gene3D" id="3.30.230.10">
    <property type="match status" value="1"/>
</dbReference>
<dbReference type="AlphaFoldDB" id="A0A4R9C5H6"/>
<gene>
    <name evidence="9" type="ORF">EQF91_01140</name>
</gene>
<dbReference type="OrthoDB" id="1522677at2"/>
<dbReference type="InterPro" id="IPR006204">
    <property type="entry name" value="GHMP_kinase_N_dom"/>
</dbReference>
<evidence type="ECO:0000256" key="3">
    <source>
        <dbReference type="ARBA" id="ARBA00022679"/>
    </source>
</evidence>
<comment type="caution">
    <text evidence="9">The sequence shown here is derived from an EMBL/GenBank/DDBJ whole genome shotgun (WGS) entry which is preliminary data.</text>
</comment>
<organism evidence="9 10">
    <name type="scientific">Helcococcus ovis</name>
    <dbReference type="NCBI Taxonomy" id="72026"/>
    <lineage>
        <taxon>Bacteria</taxon>
        <taxon>Bacillati</taxon>
        <taxon>Bacillota</taxon>
        <taxon>Tissierellia</taxon>
        <taxon>Tissierellales</taxon>
        <taxon>Peptoniphilaceae</taxon>
        <taxon>Helcococcus</taxon>
    </lineage>
</organism>
<proteinExistence type="predicted"/>
<dbReference type="PRINTS" id="PR00959">
    <property type="entry name" value="MEVGALKINASE"/>
</dbReference>
<keyword evidence="5 9" id="KW-0418">Kinase</keyword>
<dbReference type="InterPro" id="IPR035102">
    <property type="entry name" value="Phosphomevalonate_kinase"/>
</dbReference>
<dbReference type="RefSeq" id="WP_134712039.1">
    <property type="nucleotide sequence ID" value="NZ_CP119081.1"/>
</dbReference>
<dbReference type="Proteomes" id="UP000297454">
    <property type="component" value="Unassembled WGS sequence"/>
</dbReference>
<dbReference type="UniPathway" id="UPA00057">
    <property type="reaction ID" value="UER00099"/>
</dbReference>
<dbReference type="PANTHER" id="PTHR31814">
    <property type="match status" value="1"/>
</dbReference>
<dbReference type="InterPro" id="IPR020568">
    <property type="entry name" value="Ribosomal_Su5_D2-typ_SF"/>
</dbReference>
<dbReference type="EMBL" id="SCFR01000003">
    <property type="protein sequence ID" value="TFF67258.1"/>
    <property type="molecule type" value="Genomic_DNA"/>
</dbReference>
<evidence type="ECO:0000256" key="1">
    <source>
        <dbReference type="ARBA" id="ARBA00005017"/>
    </source>
</evidence>
<evidence type="ECO:0000313" key="9">
    <source>
        <dbReference type="EMBL" id="TFF67258.1"/>
    </source>
</evidence>
<protein>
    <recommendedName>
        <fullName evidence="2">phosphomevalonate kinase</fullName>
        <ecNumber evidence="2">2.7.4.2</ecNumber>
    </recommendedName>
</protein>
<accession>A0A4R9C5H6</accession>
<evidence type="ECO:0000256" key="5">
    <source>
        <dbReference type="ARBA" id="ARBA00022777"/>
    </source>
</evidence>
<dbReference type="InterPro" id="IPR014721">
    <property type="entry name" value="Ribsml_uS5_D2-typ_fold_subgr"/>
</dbReference>